<keyword evidence="4 10" id="KW-0067">ATP-binding</keyword>
<dbReference type="CDD" id="cd14014">
    <property type="entry name" value="STKc_PknB_like"/>
    <property type="match status" value="1"/>
</dbReference>
<keyword evidence="2 10" id="KW-0547">Nucleotide-binding</keyword>
<evidence type="ECO:0000256" key="5">
    <source>
        <dbReference type="ARBA" id="ARBA00038035"/>
    </source>
</evidence>
<dbReference type="InterPro" id="IPR017441">
    <property type="entry name" value="Protein_kinase_ATP_BS"/>
</dbReference>
<keyword evidence="1" id="KW-0808">Transferase</keyword>
<name>A7ITV1_PBCVM</name>
<dbReference type="Pfam" id="PF00069">
    <property type="entry name" value="Pkinase"/>
    <property type="match status" value="1"/>
</dbReference>
<evidence type="ECO:0000256" key="1">
    <source>
        <dbReference type="ARBA" id="ARBA00022679"/>
    </source>
</evidence>
<dbReference type="Gene3D" id="1.10.510.10">
    <property type="entry name" value="Transferase(Phosphotransferase) domain 1"/>
    <property type="match status" value="1"/>
</dbReference>
<evidence type="ECO:0000256" key="8">
    <source>
        <dbReference type="ARBA" id="ARBA00049299"/>
    </source>
</evidence>
<evidence type="ECO:0000256" key="7">
    <source>
        <dbReference type="ARBA" id="ARBA00049014"/>
    </source>
</evidence>
<dbReference type="GO" id="GO:0005524">
    <property type="term" value="F:ATP binding"/>
    <property type="evidence" value="ECO:0007669"/>
    <property type="project" value="UniProtKB-UniRule"/>
</dbReference>
<evidence type="ECO:0000259" key="11">
    <source>
        <dbReference type="PROSITE" id="PS50011"/>
    </source>
</evidence>
<evidence type="ECO:0000256" key="9">
    <source>
        <dbReference type="ARBA" id="ARBA00051693"/>
    </source>
</evidence>
<keyword evidence="3" id="KW-0418">Kinase</keyword>
<accession>A7ITV1</accession>
<dbReference type="PROSITE" id="PS00108">
    <property type="entry name" value="PROTEIN_KINASE_ST"/>
    <property type="match status" value="1"/>
</dbReference>
<proteinExistence type="inferred from homology"/>
<comment type="catalytic activity">
    <reaction evidence="9">
        <text>L-tyrosyl-[protein] + ATP = O-phospho-L-tyrosyl-[protein] + ADP + H(+)</text>
        <dbReference type="Rhea" id="RHEA:10596"/>
        <dbReference type="Rhea" id="RHEA-COMP:10136"/>
        <dbReference type="Rhea" id="RHEA-COMP:20101"/>
        <dbReference type="ChEBI" id="CHEBI:15378"/>
        <dbReference type="ChEBI" id="CHEBI:30616"/>
        <dbReference type="ChEBI" id="CHEBI:46858"/>
        <dbReference type="ChEBI" id="CHEBI:61978"/>
        <dbReference type="ChEBI" id="CHEBI:456216"/>
        <dbReference type="EC" id="2.7.12.2"/>
    </reaction>
</comment>
<organism evidence="12 13">
    <name type="scientific">Paramecium bursaria Chlorella virus MT325</name>
    <name type="common">PBCV-MT325</name>
    <dbReference type="NCBI Taxonomy" id="346932"/>
    <lineage>
        <taxon>Viruses</taxon>
        <taxon>Varidnaviria</taxon>
        <taxon>Bamfordvirae</taxon>
        <taxon>Nucleocytoviricota</taxon>
        <taxon>Megaviricetes</taxon>
        <taxon>Algavirales</taxon>
        <taxon>Phycodnaviridae</taxon>
        <taxon>Chlorovirus</taxon>
        <taxon>Chlorovirus conductrix</taxon>
        <taxon>Paramecium bursaria Chlorella virus A1</taxon>
    </lineage>
</organism>
<dbReference type="SMART" id="SM00220">
    <property type="entry name" value="S_TKc"/>
    <property type="match status" value="1"/>
</dbReference>
<dbReference type="PROSITE" id="PS00107">
    <property type="entry name" value="PROTEIN_KINASE_ATP"/>
    <property type="match status" value="1"/>
</dbReference>
<feature type="binding site" evidence="10">
    <location>
        <position position="66"/>
    </location>
    <ligand>
        <name>ATP</name>
        <dbReference type="ChEBI" id="CHEBI:30616"/>
    </ligand>
</feature>
<organismHost>
    <name type="scientific">Paramecium bursaria</name>
    <dbReference type="NCBI Taxonomy" id="74790"/>
</organismHost>
<evidence type="ECO:0000313" key="13">
    <source>
        <dbReference type="Proteomes" id="UP000246715"/>
    </source>
</evidence>
<dbReference type="EMBL" id="DQ491001">
    <property type="protein sequence ID" value="ABT13775.1"/>
    <property type="molecule type" value="Genomic_DNA"/>
</dbReference>
<protein>
    <recommendedName>
        <fullName evidence="6">mitogen-activated protein kinase kinase</fullName>
        <ecNumber evidence="6">2.7.12.2</ecNumber>
    </recommendedName>
</protein>
<dbReference type="InterPro" id="IPR000719">
    <property type="entry name" value="Prot_kinase_dom"/>
</dbReference>
<evidence type="ECO:0000256" key="3">
    <source>
        <dbReference type="ARBA" id="ARBA00022777"/>
    </source>
</evidence>
<dbReference type="Proteomes" id="UP000246715">
    <property type="component" value="Segment"/>
</dbReference>
<evidence type="ECO:0000256" key="2">
    <source>
        <dbReference type="ARBA" id="ARBA00022741"/>
    </source>
</evidence>
<dbReference type="PROSITE" id="PS50011">
    <property type="entry name" value="PROTEIN_KINASE_DOM"/>
    <property type="match status" value="1"/>
</dbReference>
<evidence type="ECO:0000256" key="6">
    <source>
        <dbReference type="ARBA" id="ARBA00038999"/>
    </source>
</evidence>
<sequence length="300" mass="34091">MGSCFSSIYDGDDSVFQTTGIVVEKPHWKESNVFVDYDFIKRIGRGGNSEVWMATEKSSGMTVAIKASLEDPETRDELVKEFVMYKNFDSPNVLKPLCFYYTESLTFMVMELYDNDLFTSIETIEYFDDSLLRKIVREIASGIKILHDKDIVHRDIKPENIMIGDDGCCIVGDFGAAEHVDKITLTRLIGTTKFMAPEIVTGFFRPERSSFAVGKPVDVYALGQLLYLAITKMHAIPDVVNNSAWEMQKVLNVDMLSLIDDLDRSECLKDLLYGMLDTNPVQRFTIEEVLAHDFVKNSMF</sequence>
<comment type="similarity">
    <text evidence="5">Belongs to the protein kinase superfamily. STE Ser/Thr protein kinase family. MAP kinase kinase subfamily.</text>
</comment>
<dbReference type="EC" id="2.7.12.2" evidence="6"/>
<comment type="catalytic activity">
    <reaction evidence="8">
        <text>L-threonyl-[protein] + ATP = O-phospho-L-threonyl-[protein] + ADP + H(+)</text>
        <dbReference type="Rhea" id="RHEA:46608"/>
        <dbReference type="Rhea" id="RHEA-COMP:11060"/>
        <dbReference type="Rhea" id="RHEA-COMP:11605"/>
        <dbReference type="ChEBI" id="CHEBI:15378"/>
        <dbReference type="ChEBI" id="CHEBI:30013"/>
        <dbReference type="ChEBI" id="CHEBI:30616"/>
        <dbReference type="ChEBI" id="CHEBI:61977"/>
        <dbReference type="ChEBI" id="CHEBI:456216"/>
        <dbReference type="EC" id="2.7.12.2"/>
    </reaction>
</comment>
<evidence type="ECO:0000313" key="12">
    <source>
        <dbReference type="EMBL" id="ABT13775.1"/>
    </source>
</evidence>
<dbReference type="GO" id="GO:0004672">
    <property type="term" value="F:protein kinase activity"/>
    <property type="evidence" value="ECO:0007669"/>
    <property type="project" value="InterPro"/>
</dbReference>
<dbReference type="InterPro" id="IPR008271">
    <property type="entry name" value="Ser/Thr_kinase_AS"/>
</dbReference>
<dbReference type="InterPro" id="IPR011009">
    <property type="entry name" value="Kinase-like_dom_sf"/>
</dbReference>
<gene>
    <name evidence="12" type="primary">M221L</name>
    <name evidence="12" type="ORF">MT325_M221L</name>
</gene>
<dbReference type="PANTHER" id="PTHR48013">
    <property type="entry name" value="DUAL SPECIFICITY MITOGEN-ACTIVATED PROTEIN KINASE KINASE 5-RELATED"/>
    <property type="match status" value="1"/>
</dbReference>
<reference evidence="12 13" key="1">
    <citation type="journal article" date="2007" name="Virology">
        <title>Sequence and annotation of the 314-kb MT325 and the 321-kb FR483 viruses that infect Chlorella Pbi.</title>
        <authorList>
            <person name="Fitzgerald L.A."/>
            <person name="Graves M.V."/>
            <person name="Li X."/>
            <person name="Feldblyum T."/>
            <person name="Hartigan J."/>
            <person name="Van Etten J.L."/>
        </authorList>
    </citation>
    <scope>NUCLEOTIDE SEQUENCE [LARGE SCALE GENOMIC DNA]</scope>
    <source>
        <strain evidence="12 13">MT325</strain>
    </source>
</reference>
<evidence type="ECO:0000256" key="10">
    <source>
        <dbReference type="PROSITE-ProRule" id="PRU10141"/>
    </source>
</evidence>
<dbReference type="PANTHER" id="PTHR48013:SF9">
    <property type="entry name" value="DUAL SPECIFICITY MITOGEN-ACTIVATED PROTEIN KINASE KINASE 5"/>
    <property type="match status" value="1"/>
</dbReference>
<feature type="domain" description="Protein kinase" evidence="11">
    <location>
        <begin position="37"/>
        <end position="295"/>
    </location>
</feature>
<evidence type="ECO:0000256" key="4">
    <source>
        <dbReference type="ARBA" id="ARBA00022840"/>
    </source>
</evidence>
<comment type="catalytic activity">
    <reaction evidence="7">
        <text>L-seryl-[protein] + ATP = O-phospho-L-seryl-[protein] + ADP + H(+)</text>
        <dbReference type="Rhea" id="RHEA:17989"/>
        <dbReference type="Rhea" id="RHEA-COMP:9863"/>
        <dbReference type="Rhea" id="RHEA-COMP:11604"/>
        <dbReference type="ChEBI" id="CHEBI:15378"/>
        <dbReference type="ChEBI" id="CHEBI:29999"/>
        <dbReference type="ChEBI" id="CHEBI:30616"/>
        <dbReference type="ChEBI" id="CHEBI:83421"/>
        <dbReference type="ChEBI" id="CHEBI:456216"/>
        <dbReference type="EC" id="2.7.12.2"/>
    </reaction>
</comment>
<dbReference type="SUPFAM" id="SSF56112">
    <property type="entry name" value="Protein kinase-like (PK-like)"/>
    <property type="match status" value="1"/>
</dbReference>